<feature type="transmembrane region" description="Helical" evidence="1">
    <location>
        <begin position="12"/>
        <end position="35"/>
    </location>
</feature>
<keyword evidence="3" id="KW-1185">Reference proteome</keyword>
<dbReference type="Proteomes" id="UP000281474">
    <property type="component" value="Unassembled WGS sequence"/>
</dbReference>
<sequence length="166" mass="18224">MESKFTCKHGFTLIELVVGMMVLGIGLVLMATMLYPQADRAAENLHRMRAAELAQSVMNEIWSKRYDPKTGEGGIPRCTPTGNDECTVSGTSGNSRSDFNNLNDYAGLDQDDTMLGSSKKYADLYPNFKLNVSISSNNPAVSKIITITVTTPLNEAIRFTAIRSNY</sequence>
<evidence type="ECO:0000313" key="2">
    <source>
        <dbReference type="EMBL" id="RLV59037.1"/>
    </source>
</evidence>
<comment type="caution">
    <text evidence="2">The sequence shown here is derived from an EMBL/GenBank/DDBJ whole genome shotgun (WGS) entry which is preliminary data.</text>
</comment>
<keyword evidence="1" id="KW-0472">Membrane</keyword>
<dbReference type="AlphaFoldDB" id="A0A3L8PUD9"/>
<dbReference type="RefSeq" id="WP_121839658.1">
    <property type="nucleotide sequence ID" value="NZ_ML014795.1"/>
</dbReference>
<evidence type="ECO:0000256" key="1">
    <source>
        <dbReference type="SAM" id="Phobius"/>
    </source>
</evidence>
<gene>
    <name evidence="2" type="ORF">D5018_14185</name>
</gene>
<dbReference type="EMBL" id="QZEI01000046">
    <property type="protein sequence ID" value="RLV59037.1"/>
    <property type="molecule type" value="Genomic_DNA"/>
</dbReference>
<dbReference type="SUPFAM" id="SSF54523">
    <property type="entry name" value="Pili subunits"/>
    <property type="match status" value="1"/>
</dbReference>
<dbReference type="Pfam" id="PF07963">
    <property type="entry name" value="N_methyl"/>
    <property type="match status" value="1"/>
</dbReference>
<evidence type="ECO:0000313" key="3">
    <source>
        <dbReference type="Proteomes" id="UP000281474"/>
    </source>
</evidence>
<dbReference type="NCBIfam" id="TIGR02532">
    <property type="entry name" value="IV_pilin_GFxxxE"/>
    <property type="match status" value="1"/>
</dbReference>
<reference evidence="2 3" key="1">
    <citation type="submission" date="2018-09" db="EMBL/GenBank/DDBJ databases">
        <title>Phylogeny of the Shewanellaceae, and recommendation for two new genera, Pseudoshewanella and Parashewanella.</title>
        <authorList>
            <person name="Wang G."/>
        </authorList>
    </citation>
    <scope>NUCLEOTIDE SEQUENCE [LARGE SCALE GENOMIC DNA]</scope>
    <source>
        <strain evidence="2 3">C51</strain>
    </source>
</reference>
<keyword evidence="1" id="KW-1133">Transmembrane helix</keyword>
<organism evidence="2 3">
    <name type="scientific">Parashewanella curva</name>
    <dbReference type="NCBI Taxonomy" id="2338552"/>
    <lineage>
        <taxon>Bacteria</taxon>
        <taxon>Pseudomonadati</taxon>
        <taxon>Pseudomonadota</taxon>
        <taxon>Gammaproteobacteria</taxon>
        <taxon>Alteromonadales</taxon>
        <taxon>Shewanellaceae</taxon>
        <taxon>Parashewanella</taxon>
    </lineage>
</organism>
<dbReference type="InterPro" id="IPR045584">
    <property type="entry name" value="Pilin-like"/>
</dbReference>
<accession>A0A3L8PUD9</accession>
<dbReference type="OrthoDB" id="5593857at2"/>
<name>A0A3L8PUD9_9GAMM</name>
<proteinExistence type="predicted"/>
<keyword evidence="1" id="KW-0812">Transmembrane</keyword>
<protein>
    <submittedName>
        <fullName evidence="2">Type II secretion system protein</fullName>
    </submittedName>
</protein>
<dbReference type="InterPro" id="IPR012902">
    <property type="entry name" value="N_methyl_site"/>
</dbReference>